<feature type="region of interest" description="Disordered" evidence="3">
    <location>
        <begin position="375"/>
        <end position="395"/>
    </location>
</feature>
<gene>
    <name evidence="5" type="ORF">NON19_11895</name>
</gene>
<dbReference type="EMBL" id="JANFNH010000009">
    <property type="protein sequence ID" value="MCQ4042717.1"/>
    <property type="molecule type" value="Genomic_DNA"/>
</dbReference>
<dbReference type="RefSeq" id="WP_255927162.1">
    <property type="nucleotide sequence ID" value="NZ_JANFNH010000009.1"/>
</dbReference>
<dbReference type="InterPro" id="IPR050493">
    <property type="entry name" value="FAD-dep_Monooxygenase_BioMet"/>
</dbReference>
<dbReference type="PANTHER" id="PTHR13789">
    <property type="entry name" value="MONOOXYGENASE"/>
    <property type="match status" value="1"/>
</dbReference>
<dbReference type="GO" id="GO:0004497">
    <property type="term" value="F:monooxygenase activity"/>
    <property type="evidence" value="ECO:0007669"/>
    <property type="project" value="UniProtKB-KW"/>
</dbReference>
<organism evidence="5 6">
    <name type="scientific">Streptantibioticus rubrisoli</name>
    <dbReference type="NCBI Taxonomy" id="1387313"/>
    <lineage>
        <taxon>Bacteria</taxon>
        <taxon>Bacillati</taxon>
        <taxon>Actinomycetota</taxon>
        <taxon>Actinomycetes</taxon>
        <taxon>Kitasatosporales</taxon>
        <taxon>Streptomycetaceae</taxon>
        <taxon>Streptantibioticus</taxon>
    </lineage>
</organism>
<comment type="caution">
    <text evidence="5">The sequence shown here is derived from an EMBL/GenBank/DDBJ whole genome shotgun (WGS) entry which is preliminary data.</text>
</comment>
<reference evidence="5 6" key="1">
    <citation type="submission" date="2022-06" db="EMBL/GenBank/DDBJ databases">
        <title>Draft genome sequence of type strain Streptomyces rubrisoli DSM 42083.</title>
        <authorList>
            <person name="Duangmal K."/>
            <person name="Klaysubun C."/>
        </authorList>
    </citation>
    <scope>NUCLEOTIDE SEQUENCE [LARGE SCALE GENOMIC DNA]</scope>
    <source>
        <strain evidence="5 6">DSM 42083</strain>
    </source>
</reference>
<dbReference type="PANTHER" id="PTHR13789:SF309">
    <property type="entry name" value="PUTATIVE (AFU_ORTHOLOGUE AFUA_6G14510)-RELATED"/>
    <property type="match status" value="1"/>
</dbReference>
<sequence length="395" mass="41621">MAARRQAVVIGAGIGGLSAALALDQQGWDVAVFERAAALEPVGSGLAVAPNALRALDVLGLGDEVRAVAVRQGEGGLRRASGRWLLRTDLARIERAFGDPVVVLPRPVLVGMLADRLPPGALRTSAPARVIDPGSKERPARVRIPANECPADLVVAADGIRSATRAALFPDHPGPRYSGFTAWRTVVTAPNWPVPLGETWGRGALTGVVPLPDGRLYLYAAALAPAGQSAPDGDERAELLRRFGSWCAPLPGLFAAASPEAVLRNDVYEMVDPLPSYHAGRVALLGDAAHAMSPFQGQGACQAVEDAVVLAHTCDLAHYTAARLPRATGMVDRSRRVARAVAVRSRPAVLLRDLGLALAGRLPLMRMAAPMYDWRPPGADTPAPPEPRPPKRRGA</sequence>
<evidence type="ECO:0000313" key="6">
    <source>
        <dbReference type="Proteomes" id="UP001206206"/>
    </source>
</evidence>
<feature type="domain" description="FAD-binding" evidence="4">
    <location>
        <begin position="6"/>
        <end position="312"/>
    </location>
</feature>
<keyword evidence="2 5" id="KW-0503">Monooxygenase</keyword>
<dbReference type="InterPro" id="IPR002938">
    <property type="entry name" value="FAD-bd"/>
</dbReference>
<protein>
    <submittedName>
        <fullName evidence="5">FAD-dependent monooxygenase</fullName>
    </submittedName>
</protein>
<dbReference type="PRINTS" id="PR00420">
    <property type="entry name" value="RNGMNOXGNASE"/>
</dbReference>
<evidence type="ECO:0000256" key="1">
    <source>
        <dbReference type="ARBA" id="ARBA00023002"/>
    </source>
</evidence>
<dbReference type="Pfam" id="PF01494">
    <property type="entry name" value="FAD_binding_3"/>
    <property type="match status" value="1"/>
</dbReference>
<evidence type="ECO:0000256" key="2">
    <source>
        <dbReference type="ARBA" id="ARBA00023033"/>
    </source>
</evidence>
<dbReference type="SUPFAM" id="SSF51905">
    <property type="entry name" value="FAD/NAD(P)-binding domain"/>
    <property type="match status" value="1"/>
</dbReference>
<keyword evidence="6" id="KW-1185">Reference proteome</keyword>
<proteinExistence type="predicted"/>
<evidence type="ECO:0000259" key="4">
    <source>
        <dbReference type="Pfam" id="PF01494"/>
    </source>
</evidence>
<dbReference type="InterPro" id="IPR036188">
    <property type="entry name" value="FAD/NAD-bd_sf"/>
</dbReference>
<dbReference type="Proteomes" id="UP001206206">
    <property type="component" value="Unassembled WGS sequence"/>
</dbReference>
<accession>A0ABT1PBG5</accession>
<dbReference type="Gene3D" id="3.50.50.60">
    <property type="entry name" value="FAD/NAD(P)-binding domain"/>
    <property type="match status" value="1"/>
</dbReference>
<keyword evidence="1" id="KW-0560">Oxidoreductase</keyword>
<evidence type="ECO:0000256" key="3">
    <source>
        <dbReference type="SAM" id="MobiDB-lite"/>
    </source>
</evidence>
<name>A0ABT1PBG5_9ACTN</name>
<evidence type="ECO:0000313" key="5">
    <source>
        <dbReference type="EMBL" id="MCQ4042717.1"/>
    </source>
</evidence>